<keyword evidence="1" id="KW-0732">Signal</keyword>
<proteinExistence type="predicted"/>
<gene>
    <name evidence="2" type="ORF">WMY93_018186</name>
</gene>
<feature type="signal peptide" evidence="1">
    <location>
        <begin position="1"/>
        <end position="26"/>
    </location>
</feature>
<dbReference type="EMBL" id="JBBPFD010000013">
    <property type="protein sequence ID" value="KAK7901417.1"/>
    <property type="molecule type" value="Genomic_DNA"/>
</dbReference>
<evidence type="ECO:0000256" key="1">
    <source>
        <dbReference type="SAM" id="SignalP"/>
    </source>
</evidence>
<protein>
    <recommendedName>
        <fullName evidence="4">Secreted protein</fullName>
    </recommendedName>
</protein>
<dbReference type="Proteomes" id="UP001460270">
    <property type="component" value="Unassembled WGS sequence"/>
</dbReference>
<reference evidence="3" key="1">
    <citation type="submission" date="2024-04" db="EMBL/GenBank/DDBJ databases">
        <title>Salinicola lusitanus LLJ914,a marine bacterium isolated from the Okinawa Trough.</title>
        <authorList>
            <person name="Li J."/>
        </authorList>
    </citation>
    <scope>NUCLEOTIDE SEQUENCE [LARGE SCALE GENOMIC DNA]</scope>
</reference>
<evidence type="ECO:0000313" key="2">
    <source>
        <dbReference type="EMBL" id="KAK7901417.1"/>
    </source>
</evidence>
<sequence>MFSLSSRSRLLLSPPLLFVLFRFDLAISHSTPTACYREDYRAYTSPVRNCSFCAFPMGLRPPVRTDVAVAMGSSTINTVACADCCESGQQLFYLSLGLYNIDFNPPGQERILLLGGSGERESEGEEAV</sequence>
<accession>A0AAW0NU22</accession>
<keyword evidence="3" id="KW-1185">Reference proteome</keyword>
<name>A0AAW0NU22_9GOBI</name>
<comment type="caution">
    <text evidence="2">The sequence shown here is derived from an EMBL/GenBank/DDBJ whole genome shotgun (WGS) entry which is preliminary data.</text>
</comment>
<evidence type="ECO:0000313" key="3">
    <source>
        <dbReference type="Proteomes" id="UP001460270"/>
    </source>
</evidence>
<evidence type="ECO:0008006" key="4">
    <source>
        <dbReference type="Google" id="ProtNLM"/>
    </source>
</evidence>
<feature type="chain" id="PRO_5043979335" description="Secreted protein" evidence="1">
    <location>
        <begin position="27"/>
        <end position="128"/>
    </location>
</feature>
<dbReference type="AlphaFoldDB" id="A0AAW0NU22"/>
<organism evidence="2 3">
    <name type="scientific">Mugilogobius chulae</name>
    <name type="common">yellowstripe goby</name>
    <dbReference type="NCBI Taxonomy" id="88201"/>
    <lineage>
        <taxon>Eukaryota</taxon>
        <taxon>Metazoa</taxon>
        <taxon>Chordata</taxon>
        <taxon>Craniata</taxon>
        <taxon>Vertebrata</taxon>
        <taxon>Euteleostomi</taxon>
        <taxon>Actinopterygii</taxon>
        <taxon>Neopterygii</taxon>
        <taxon>Teleostei</taxon>
        <taxon>Neoteleostei</taxon>
        <taxon>Acanthomorphata</taxon>
        <taxon>Gobiaria</taxon>
        <taxon>Gobiiformes</taxon>
        <taxon>Gobioidei</taxon>
        <taxon>Gobiidae</taxon>
        <taxon>Gobionellinae</taxon>
        <taxon>Mugilogobius</taxon>
    </lineage>
</organism>